<evidence type="ECO:0000256" key="1">
    <source>
        <dbReference type="SAM" id="MobiDB-lite"/>
    </source>
</evidence>
<feature type="region of interest" description="Disordered" evidence="1">
    <location>
        <begin position="86"/>
        <end position="110"/>
    </location>
</feature>
<organism evidence="2 3">
    <name type="scientific">Streptomyces heilongjiangensis</name>
    <dbReference type="NCBI Taxonomy" id="945052"/>
    <lineage>
        <taxon>Bacteria</taxon>
        <taxon>Bacillati</taxon>
        <taxon>Actinomycetota</taxon>
        <taxon>Actinomycetes</taxon>
        <taxon>Kitasatosporales</taxon>
        <taxon>Streptomycetaceae</taxon>
        <taxon>Streptomyces</taxon>
    </lineage>
</organism>
<keyword evidence="3" id="KW-1185">Reference proteome</keyword>
<comment type="caution">
    <text evidence="2">The sequence shown here is derived from an EMBL/GenBank/DDBJ whole genome shotgun (WGS) entry which is preliminary data.</text>
</comment>
<evidence type="ECO:0000313" key="2">
    <source>
        <dbReference type="EMBL" id="MFC5811519.1"/>
    </source>
</evidence>
<accession>A0ABW1BF16</accession>
<dbReference type="Proteomes" id="UP001596112">
    <property type="component" value="Unassembled WGS sequence"/>
</dbReference>
<dbReference type="InterPro" id="IPR046151">
    <property type="entry name" value="DUF6153"/>
</dbReference>
<dbReference type="RefSeq" id="WP_272170814.1">
    <property type="nucleotide sequence ID" value="NZ_JAQOSL010000022.1"/>
</dbReference>
<gene>
    <name evidence="2" type="ORF">ACFQGO_29110</name>
</gene>
<name>A0ABW1BF16_9ACTN</name>
<reference evidence="3" key="1">
    <citation type="journal article" date="2019" name="Int. J. Syst. Evol. Microbiol.">
        <title>The Global Catalogue of Microorganisms (GCM) 10K type strain sequencing project: providing services to taxonomists for standard genome sequencing and annotation.</title>
        <authorList>
            <consortium name="The Broad Institute Genomics Platform"/>
            <consortium name="The Broad Institute Genome Sequencing Center for Infectious Disease"/>
            <person name="Wu L."/>
            <person name="Ma J."/>
        </authorList>
    </citation>
    <scope>NUCLEOTIDE SEQUENCE [LARGE SCALE GENOMIC DNA]</scope>
    <source>
        <strain evidence="3">JCM 9918</strain>
    </source>
</reference>
<sequence length="163" mass="16372">MNRAHDGAVTGLGAPHRRPRPPLRARGLMVCALLLGLLGMHGLGPVPALHAAGHDRMTTSGARGDSGESAATAVHTGGAEVPVRVSMPGACGHDTDGGAGHTHHADPTCASASVGQAPAVVPVLVPDVVTWAERAPVRASMRDSGPEGGRAPPSLAALQLLRI</sequence>
<proteinExistence type="predicted"/>
<feature type="region of interest" description="Disordered" evidence="1">
    <location>
        <begin position="1"/>
        <end position="22"/>
    </location>
</feature>
<protein>
    <submittedName>
        <fullName evidence="2">DUF6153 family protein</fullName>
    </submittedName>
</protein>
<dbReference type="EMBL" id="JBHSNZ010000025">
    <property type="protein sequence ID" value="MFC5811519.1"/>
    <property type="molecule type" value="Genomic_DNA"/>
</dbReference>
<evidence type="ECO:0000313" key="3">
    <source>
        <dbReference type="Proteomes" id="UP001596112"/>
    </source>
</evidence>
<dbReference type="Pfam" id="PF19650">
    <property type="entry name" value="DUF6153"/>
    <property type="match status" value="1"/>
</dbReference>